<comment type="subcellular location">
    <subcellularLocation>
        <location evidence="1">Cell outer membrane</location>
    </subcellularLocation>
</comment>
<feature type="domain" description="OmpA-like" evidence="6">
    <location>
        <begin position="63"/>
        <end position="180"/>
    </location>
</feature>
<dbReference type="Proteomes" id="UP001198602">
    <property type="component" value="Unassembled WGS sequence"/>
</dbReference>
<evidence type="ECO:0000313" key="7">
    <source>
        <dbReference type="EMBL" id="MCA1856369.1"/>
    </source>
</evidence>
<dbReference type="RefSeq" id="WP_225238660.1">
    <property type="nucleotide sequence ID" value="NZ_JAHYBX010000003.1"/>
</dbReference>
<organism evidence="7 8">
    <name type="scientific">Massilia hydrophila</name>
    <dbReference type="NCBI Taxonomy" id="3044279"/>
    <lineage>
        <taxon>Bacteria</taxon>
        <taxon>Pseudomonadati</taxon>
        <taxon>Pseudomonadota</taxon>
        <taxon>Betaproteobacteria</taxon>
        <taxon>Burkholderiales</taxon>
        <taxon>Oxalobacteraceae</taxon>
        <taxon>Telluria group</taxon>
        <taxon>Massilia</taxon>
    </lineage>
</organism>
<proteinExistence type="predicted"/>
<comment type="caution">
    <text evidence="7">The sequence shown here is derived from an EMBL/GenBank/DDBJ whole genome shotgun (WGS) entry which is preliminary data.</text>
</comment>
<reference evidence="7 8" key="1">
    <citation type="submission" date="2021-07" db="EMBL/GenBank/DDBJ databases">
        <title>Characterization of Violacein-producing bacteria and related species.</title>
        <authorList>
            <person name="Wilson H.S."/>
            <person name="De Leon M.E."/>
        </authorList>
    </citation>
    <scope>NUCLEOTIDE SEQUENCE [LARGE SCALE GENOMIC DNA]</scope>
    <source>
        <strain evidence="7 8">HSC-2F05</strain>
    </source>
</reference>
<accession>A0ABS7YCW3</accession>
<dbReference type="InterPro" id="IPR006665">
    <property type="entry name" value="OmpA-like"/>
</dbReference>
<feature type="chain" id="PRO_5047370171" evidence="5">
    <location>
        <begin position="21"/>
        <end position="180"/>
    </location>
</feature>
<evidence type="ECO:0000256" key="4">
    <source>
        <dbReference type="PROSITE-ProRule" id="PRU00473"/>
    </source>
</evidence>
<dbReference type="PANTHER" id="PTHR30329:SF21">
    <property type="entry name" value="LIPOPROTEIN YIAD-RELATED"/>
    <property type="match status" value="1"/>
</dbReference>
<dbReference type="SUPFAM" id="SSF103088">
    <property type="entry name" value="OmpA-like"/>
    <property type="match status" value="1"/>
</dbReference>
<keyword evidence="2 4" id="KW-0472">Membrane</keyword>
<evidence type="ECO:0000256" key="3">
    <source>
        <dbReference type="ARBA" id="ARBA00023237"/>
    </source>
</evidence>
<dbReference type="CDD" id="cd07185">
    <property type="entry name" value="OmpA_C-like"/>
    <property type="match status" value="1"/>
</dbReference>
<dbReference type="InterPro" id="IPR006664">
    <property type="entry name" value="OMP_bac"/>
</dbReference>
<sequence length="180" mass="19035">MNVRSMLVFCAMLAAVPAGAQDGPVLKEGEADVNTLVDALTPKKPVRMRGFKIVREDAGTPAPAAAPAKAHLLITFDTNSANLSERAKTSLDAVGQALSSDKLSGARFAIEGHADPRGGAAANLKLSQLRAQSVRDYLVNQLQIDAARLDAVGKGSREPMNKANPQAPENRRVTIVNLTR</sequence>
<dbReference type="PRINTS" id="PR01021">
    <property type="entry name" value="OMPADOMAIN"/>
</dbReference>
<dbReference type="PROSITE" id="PS51123">
    <property type="entry name" value="OMPA_2"/>
    <property type="match status" value="1"/>
</dbReference>
<protein>
    <submittedName>
        <fullName evidence="7">OmpA family protein</fullName>
    </submittedName>
</protein>
<evidence type="ECO:0000313" key="8">
    <source>
        <dbReference type="Proteomes" id="UP001198602"/>
    </source>
</evidence>
<dbReference type="Pfam" id="PF00691">
    <property type="entry name" value="OmpA"/>
    <property type="match status" value="1"/>
</dbReference>
<dbReference type="InterPro" id="IPR036737">
    <property type="entry name" value="OmpA-like_sf"/>
</dbReference>
<evidence type="ECO:0000256" key="2">
    <source>
        <dbReference type="ARBA" id="ARBA00023136"/>
    </source>
</evidence>
<evidence type="ECO:0000256" key="5">
    <source>
        <dbReference type="SAM" id="SignalP"/>
    </source>
</evidence>
<dbReference type="Gene3D" id="3.30.1330.60">
    <property type="entry name" value="OmpA-like domain"/>
    <property type="match status" value="1"/>
</dbReference>
<keyword evidence="5" id="KW-0732">Signal</keyword>
<keyword evidence="8" id="KW-1185">Reference proteome</keyword>
<name>A0ABS7YCW3_9BURK</name>
<dbReference type="EMBL" id="JAHYBX010000003">
    <property type="protein sequence ID" value="MCA1856369.1"/>
    <property type="molecule type" value="Genomic_DNA"/>
</dbReference>
<feature type="signal peptide" evidence="5">
    <location>
        <begin position="1"/>
        <end position="20"/>
    </location>
</feature>
<keyword evidence="3" id="KW-0998">Cell outer membrane</keyword>
<evidence type="ECO:0000259" key="6">
    <source>
        <dbReference type="PROSITE" id="PS51123"/>
    </source>
</evidence>
<gene>
    <name evidence="7" type="ORF">LE190_10595</name>
</gene>
<evidence type="ECO:0000256" key="1">
    <source>
        <dbReference type="ARBA" id="ARBA00004442"/>
    </source>
</evidence>
<dbReference type="PANTHER" id="PTHR30329">
    <property type="entry name" value="STATOR ELEMENT OF FLAGELLAR MOTOR COMPLEX"/>
    <property type="match status" value="1"/>
</dbReference>
<dbReference type="InterPro" id="IPR050330">
    <property type="entry name" value="Bact_OuterMem_StrucFunc"/>
</dbReference>